<reference evidence="4" key="1">
    <citation type="journal article" date="2014" name="Int. J. Syst. Evol. Microbiol.">
        <title>Complete genome sequence of Corynebacterium casei LMG S-19264T (=DSM 44701T), isolated from a smear-ripened cheese.</title>
        <authorList>
            <consortium name="US DOE Joint Genome Institute (JGI-PGF)"/>
            <person name="Walter F."/>
            <person name="Albersmeier A."/>
            <person name="Kalinowski J."/>
            <person name="Ruckert C."/>
        </authorList>
    </citation>
    <scope>NUCLEOTIDE SEQUENCE</scope>
    <source>
        <strain evidence="4">JCM 19596</strain>
    </source>
</reference>
<dbReference type="InterPro" id="IPR020476">
    <property type="entry name" value="Nudix_hydrolase"/>
</dbReference>
<dbReference type="Proteomes" id="UP000607197">
    <property type="component" value="Unassembled WGS sequence"/>
</dbReference>
<dbReference type="EMBL" id="BMPG01000001">
    <property type="protein sequence ID" value="GGL53837.1"/>
    <property type="molecule type" value="Genomic_DNA"/>
</dbReference>
<dbReference type="PANTHER" id="PTHR43046">
    <property type="entry name" value="GDP-MANNOSE MANNOSYL HYDROLASE"/>
    <property type="match status" value="1"/>
</dbReference>
<protein>
    <submittedName>
        <fullName evidence="4">NUDIX hydrolase</fullName>
    </submittedName>
</protein>
<keyword evidence="5" id="KW-1185">Reference proteome</keyword>
<evidence type="ECO:0000256" key="1">
    <source>
        <dbReference type="ARBA" id="ARBA00001946"/>
    </source>
</evidence>
<reference evidence="4" key="2">
    <citation type="submission" date="2020-09" db="EMBL/GenBank/DDBJ databases">
        <authorList>
            <person name="Sun Q."/>
            <person name="Ohkuma M."/>
        </authorList>
    </citation>
    <scope>NUCLEOTIDE SEQUENCE</scope>
    <source>
        <strain evidence="4">JCM 19596</strain>
    </source>
</reference>
<dbReference type="OrthoDB" id="346422at2157"/>
<name>A0A830FA01_9EURY</name>
<proteinExistence type="predicted"/>
<evidence type="ECO:0000259" key="3">
    <source>
        <dbReference type="PROSITE" id="PS51462"/>
    </source>
</evidence>
<gene>
    <name evidence="4" type="ORF">GCM10009039_10000</name>
</gene>
<dbReference type="Gene3D" id="3.90.79.10">
    <property type="entry name" value="Nucleoside Triphosphate Pyrophosphohydrolase"/>
    <property type="match status" value="1"/>
</dbReference>
<dbReference type="InterPro" id="IPR015797">
    <property type="entry name" value="NUDIX_hydrolase-like_dom_sf"/>
</dbReference>
<evidence type="ECO:0000313" key="4">
    <source>
        <dbReference type="EMBL" id="GGL53837.1"/>
    </source>
</evidence>
<sequence>MRVDDRWYRAQQSAQRGEQAYHDLRERYDDFTERERTQRVSRGHFETLVDRIDATGAPFGAHTLVYRPDGDLLLVRHTGVDLWVLPGGGVESHESYREAAERELREEAGVDATYDGLAILTRLTIESGDYRTTGVLPVFEATTDQSPVPDDPDEEISAARWFTDLPRDTRDRDTLVQWRNRRLRA</sequence>
<dbReference type="InterPro" id="IPR000086">
    <property type="entry name" value="NUDIX_hydrolase_dom"/>
</dbReference>
<dbReference type="CDD" id="cd02883">
    <property type="entry name" value="NUDIX_Hydrolase"/>
    <property type="match status" value="1"/>
</dbReference>
<evidence type="ECO:0000313" key="5">
    <source>
        <dbReference type="Proteomes" id="UP000607197"/>
    </source>
</evidence>
<dbReference type="PRINTS" id="PR00502">
    <property type="entry name" value="NUDIXFAMILY"/>
</dbReference>
<dbReference type="SUPFAM" id="SSF55811">
    <property type="entry name" value="Nudix"/>
    <property type="match status" value="1"/>
</dbReference>
<dbReference type="Pfam" id="PF00293">
    <property type="entry name" value="NUDIX"/>
    <property type="match status" value="1"/>
</dbReference>
<comment type="caution">
    <text evidence="4">The sequence shown here is derived from an EMBL/GenBank/DDBJ whole genome shotgun (WGS) entry which is preliminary data.</text>
</comment>
<dbReference type="PROSITE" id="PS51462">
    <property type="entry name" value="NUDIX"/>
    <property type="match status" value="1"/>
</dbReference>
<keyword evidence="2 4" id="KW-0378">Hydrolase</keyword>
<dbReference type="AlphaFoldDB" id="A0A830FA01"/>
<comment type="cofactor">
    <cofactor evidence="1">
        <name>Mg(2+)</name>
        <dbReference type="ChEBI" id="CHEBI:18420"/>
    </cofactor>
</comment>
<dbReference type="InterPro" id="IPR020084">
    <property type="entry name" value="NUDIX_hydrolase_CS"/>
</dbReference>
<dbReference type="PROSITE" id="PS00893">
    <property type="entry name" value="NUDIX_BOX"/>
    <property type="match status" value="1"/>
</dbReference>
<evidence type="ECO:0000256" key="2">
    <source>
        <dbReference type="ARBA" id="ARBA00022801"/>
    </source>
</evidence>
<organism evidence="4 5">
    <name type="scientific">Halocalculus aciditolerans</name>
    <dbReference type="NCBI Taxonomy" id="1383812"/>
    <lineage>
        <taxon>Archaea</taxon>
        <taxon>Methanobacteriati</taxon>
        <taxon>Methanobacteriota</taxon>
        <taxon>Stenosarchaea group</taxon>
        <taxon>Halobacteria</taxon>
        <taxon>Halobacteriales</taxon>
        <taxon>Halobacteriaceae</taxon>
        <taxon>Halocalculus</taxon>
    </lineage>
</organism>
<feature type="domain" description="Nudix hydrolase" evidence="3">
    <location>
        <begin position="56"/>
        <end position="185"/>
    </location>
</feature>
<accession>A0A830FA01</accession>
<dbReference type="PANTHER" id="PTHR43046:SF14">
    <property type="entry name" value="MUTT_NUDIX FAMILY PROTEIN"/>
    <property type="match status" value="1"/>
</dbReference>
<dbReference type="GO" id="GO:0016787">
    <property type="term" value="F:hydrolase activity"/>
    <property type="evidence" value="ECO:0007669"/>
    <property type="project" value="UniProtKB-KW"/>
</dbReference>
<dbReference type="RefSeq" id="WP_188976449.1">
    <property type="nucleotide sequence ID" value="NZ_BMPG01000001.1"/>
</dbReference>